<gene>
    <name evidence="3" type="ORF">CPLFYP93_01189</name>
</gene>
<dbReference type="PANTHER" id="PTHR38435:SF1">
    <property type="entry name" value="DUF871 DOMAIN-CONTAINING PROTEIN"/>
    <property type="match status" value="1"/>
</dbReference>
<dbReference type="PANTHER" id="PTHR38435">
    <property type="match status" value="1"/>
</dbReference>
<proteinExistence type="predicted"/>
<dbReference type="InterPro" id="IPR029000">
    <property type="entry name" value="Cyclophilin-like_dom_sf"/>
</dbReference>
<feature type="domain" description="6-phospho-N-acetylmuramidase N-terminal" evidence="2">
    <location>
        <begin position="4"/>
        <end position="240"/>
    </location>
</feature>
<dbReference type="EMBL" id="CACRTV010000035">
    <property type="protein sequence ID" value="VYU02341.1"/>
    <property type="molecule type" value="Genomic_DNA"/>
</dbReference>
<dbReference type="InterPro" id="IPR008589">
    <property type="entry name" value="MupG"/>
</dbReference>
<name>A0A6N3BK71_9CLOT</name>
<dbReference type="InterPro" id="IPR013785">
    <property type="entry name" value="Aldolase_TIM"/>
</dbReference>
<dbReference type="InterPro" id="IPR043894">
    <property type="entry name" value="MupG_C"/>
</dbReference>
<dbReference type="InterPro" id="IPR017853">
    <property type="entry name" value="GH"/>
</dbReference>
<reference evidence="3" key="1">
    <citation type="submission" date="2019-11" db="EMBL/GenBank/DDBJ databases">
        <authorList>
            <person name="Feng L."/>
        </authorList>
    </citation>
    <scope>NUCLEOTIDE SEQUENCE</scope>
    <source>
        <strain evidence="3">CParaputrificumLFYP93</strain>
    </source>
</reference>
<evidence type="ECO:0000313" key="3">
    <source>
        <dbReference type="EMBL" id="VYU02341.1"/>
    </source>
</evidence>
<dbReference type="SUPFAM" id="SSF51445">
    <property type="entry name" value="(Trans)glycosidases"/>
    <property type="match status" value="1"/>
</dbReference>
<evidence type="ECO:0000259" key="2">
    <source>
        <dbReference type="Pfam" id="PF19200"/>
    </source>
</evidence>
<dbReference type="Pfam" id="PF05913">
    <property type="entry name" value="MupG_C"/>
    <property type="match status" value="1"/>
</dbReference>
<dbReference type="SUPFAM" id="SSF50891">
    <property type="entry name" value="Cyclophilin-like"/>
    <property type="match status" value="1"/>
</dbReference>
<evidence type="ECO:0000259" key="1">
    <source>
        <dbReference type="Pfam" id="PF05913"/>
    </source>
</evidence>
<sequence length="363" mass="41662">MRRLGISIYPEKSTKERILKYIDEAYEAGFSRIFSCLLSAEEDKENIKKTFKSINEYASKKGFEIIVDVSPRVFSKLGISYSDLTFFKDIGAHGIRLDAGYSGSEESLMTFNPQGLKIEINMSNNTNYINTIMDYQPNVYNLIACHNFYPHKYSGLNLEHFLDCTARFKKYGLRTAAFITSQSNETFGPWPVTDGLPTLEIHRNLPIQVQAKHLIALGCIDDIIISNCYPTKEEINELSKMRRDMVTFNVNLVSNLPEIEKKIILDEVHFNRGDKSDNMIRSTQSRVKYKSHEFKIFNTPDILKPGDIVIESSEYGHYAGELQIVLNEMENSGRSNVVGHIVEDEIFILKEIKPWQKFSFQST</sequence>
<dbReference type="RefSeq" id="WP_156560264.1">
    <property type="nucleotide sequence ID" value="NZ_CACRTV010000035.1"/>
</dbReference>
<organism evidence="3">
    <name type="scientific">Clostridium paraputrificum</name>
    <dbReference type="NCBI Taxonomy" id="29363"/>
    <lineage>
        <taxon>Bacteria</taxon>
        <taxon>Bacillati</taxon>
        <taxon>Bacillota</taxon>
        <taxon>Clostridia</taxon>
        <taxon>Eubacteriales</taxon>
        <taxon>Clostridiaceae</taxon>
        <taxon>Clostridium</taxon>
    </lineage>
</organism>
<evidence type="ECO:0008006" key="4">
    <source>
        <dbReference type="Google" id="ProtNLM"/>
    </source>
</evidence>
<dbReference type="Gene3D" id="3.20.20.70">
    <property type="entry name" value="Aldolase class I"/>
    <property type="match status" value="1"/>
</dbReference>
<dbReference type="Pfam" id="PF19200">
    <property type="entry name" value="MupG_N"/>
    <property type="match status" value="1"/>
</dbReference>
<protein>
    <recommendedName>
        <fullName evidence="4">Outer surface protein</fullName>
    </recommendedName>
</protein>
<dbReference type="AlphaFoldDB" id="A0A6N3BK71"/>
<feature type="domain" description="6-phospho-N-acetylmuramidase C-terminal" evidence="1">
    <location>
        <begin position="246"/>
        <end position="361"/>
    </location>
</feature>
<dbReference type="InterPro" id="IPR043797">
    <property type="entry name" value="MupG_N"/>
</dbReference>
<dbReference type="Gene3D" id="2.40.100.10">
    <property type="entry name" value="Cyclophilin-like"/>
    <property type="match status" value="1"/>
</dbReference>
<accession>A0A6N3BK71</accession>